<organism evidence="2 3">
    <name type="scientific">Fusarium austroafricanum</name>
    <dbReference type="NCBI Taxonomy" id="2364996"/>
    <lineage>
        <taxon>Eukaryota</taxon>
        <taxon>Fungi</taxon>
        <taxon>Dikarya</taxon>
        <taxon>Ascomycota</taxon>
        <taxon>Pezizomycotina</taxon>
        <taxon>Sordariomycetes</taxon>
        <taxon>Hypocreomycetidae</taxon>
        <taxon>Hypocreales</taxon>
        <taxon>Nectriaceae</taxon>
        <taxon>Fusarium</taxon>
        <taxon>Fusarium concolor species complex</taxon>
    </lineage>
</organism>
<feature type="region of interest" description="Disordered" evidence="1">
    <location>
        <begin position="194"/>
        <end position="263"/>
    </location>
</feature>
<comment type="caution">
    <text evidence="2">The sequence shown here is derived from an EMBL/GenBank/DDBJ whole genome shotgun (WGS) entry which is preliminary data.</text>
</comment>
<dbReference type="EMBL" id="JAADJG010000278">
    <property type="protein sequence ID" value="KAF4449571.1"/>
    <property type="molecule type" value="Genomic_DNA"/>
</dbReference>
<evidence type="ECO:0000256" key="1">
    <source>
        <dbReference type="SAM" id="MobiDB-lite"/>
    </source>
</evidence>
<evidence type="ECO:0000313" key="3">
    <source>
        <dbReference type="Proteomes" id="UP000605986"/>
    </source>
</evidence>
<feature type="compositionally biased region" description="Basic residues" evidence="1">
    <location>
        <begin position="46"/>
        <end position="60"/>
    </location>
</feature>
<keyword evidence="3" id="KW-1185">Reference proteome</keyword>
<proteinExistence type="predicted"/>
<sequence length="263" mass="29649">MQMFPPGERRKAEQQTDESSGAGAEESQGTETNEVDNTKADERTDTKKRKTASVGKRKTAAPKAPTAQRRIINPPRRWTNDEMCQLLAHLEWSVKNEADFWSFGLPRFQGSVDRDITRNMTYSKLTTILRRYGPEETAATNVPHELLGAGMEILTLPEETYTRVNELIESLHETRSVKLTVPPEKLQRILQEDGLRDQHSTEMSTSAQNAIQADSSSQASPSLPPDDDQNPDNRSIRSTDERDTENTPRDDRSKTAELGRRIA</sequence>
<gene>
    <name evidence="2" type="ORF">F53441_7137</name>
</gene>
<reference evidence="2" key="1">
    <citation type="submission" date="2020-01" db="EMBL/GenBank/DDBJ databases">
        <title>Identification and distribution of gene clusters putatively required for synthesis of sphingolipid metabolism inhibitors in phylogenetically diverse species of the filamentous fungus Fusarium.</title>
        <authorList>
            <person name="Kim H.-S."/>
            <person name="Busman M."/>
            <person name="Brown D.W."/>
            <person name="Divon H."/>
            <person name="Uhlig S."/>
            <person name="Proctor R.H."/>
        </authorList>
    </citation>
    <scope>NUCLEOTIDE SEQUENCE</scope>
    <source>
        <strain evidence="2">NRRL 53441</strain>
    </source>
</reference>
<feature type="compositionally biased region" description="Basic and acidic residues" evidence="1">
    <location>
        <begin position="36"/>
        <end position="45"/>
    </location>
</feature>
<protein>
    <submittedName>
        <fullName evidence="2">Uncharacterized protein</fullName>
    </submittedName>
</protein>
<feature type="region of interest" description="Disordered" evidence="1">
    <location>
        <begin position="1"/>
        <end position="74"/>
    </location>
</feature>
<feature type="compositionally biased region" description="Basic and acidic residues" evidence="1">
    <location>
        <begin position="234"/>
        <end position="263"/>
    </location>
</feature>
<dbReference type="AlphaFoldDB" id="A0A8H4KG94"/>
<name>A0A8H4KG94_9HYPO</name>
<accession>A0A8H4KG94</accession>
<dbReference type="Proteomes" id="UP000605986">
    <property type="component" value="Unassembled WGS sequence"/>
</dbReference>
<feature type="compositionally biased region" description="Polar residues" evidence="1">
    <location>
        <begin position="201"/>
        <end position="221"/>
    </location>
</feature>
<evidence type="ECO:0000313" key="2">
    <source>
        <dbReference type="EMBL" id="KAF4449571.1"/>
    </source>
</evidence>